<dbReference type="OrthoDB" id="15218at2"/>
<keyword evidence="1" id="KW-0472">Membrane</keyword>
<feature type="domain" description="Peptidase M56" evidence="2">
    <location>
        <begin position="112"/>
        <end position="260"/>
    </location>
</feature>
<dbReference type="PANTHER" id="PTHR34978:SF3">
    <property type="entry name" value="SLR0241 PROTEIN"/>
    <property type="match status" value="1"/>
</dbReference>
<feature type="transmembrane region" description="Helical" evidence="1">
    <location>
        <begin position="43"/>
        <end position="61"/>
    </location>
</feature>
<dbReference type="InterPro" id="IPR052173">
    <property type="entry name" value="Beta-lactam_resp_regulator"/>
</dbReference>
<dbReference type="Gene3D" id="3.30.2010.10">
    <property type="entry name" value="Metalloproteases ('zincins'), catalytic domain"/>
    <property type="match status" value="1"/>
</dbReference>
<proteinExistence type="predicted"/>
<protein>
    <recommendedName>
        <fullName evidence="2">Peptidase M56 domain-containing protein</fullName>
    </recommendedName>
</protein>
<evidence type="ECO:0000259" key="2">
    <source>
        <dbReference type="Pfam" id="PF05569"/>
    </source>
</evidence>
<dbReference type="Pfam" id="PF05569">
    <property type="entry name" value="Peptidase_M56"/>
    <property type="match status" value="1"/>
</dbReference>
<evidence type="ECO:0000313" key="3">
    <source>
        <dbReference type="EMBL" id="TNJ35670.1"/>
    </source>
</evidence>
<keyword evidence="1" id="KW-0812">Transmembrane</keyword>
<gene>
    <name evidence="3" type="ORF">E1B00_07960</name>
</gene>
<comment type="caution">
    <text evidence="3">The sequence shown here is derived from an EMBL/GenBank/DDBJ whole genome shotgun (WGS) entry which is preliminary data.</text>
</comment>
<sequence length="585" mass="64253">MITASGLTAALGWALLHFLWQGLLVGLAAGLVLALLGNARPQLRYAVACAALALCLLLPAATTLRGATMADAPSRVATPADGEVSFAAGVVEGLRQPLIDTTREWRGQLQPWLPGIVALWSLGTGLFSLRMALGLAWVARAARPGHGRTHAYWQAQLDALSERMALPRRVLLRVVDDLDGPVAARIWRPVVIVPAALIARLPADLLEALLAHELAHVRRHDYLVNLVQSAVEALLFYHPVVWWLSRRIRIEREQIADDIAAQALGEPRRLAIALNELAQFRAPDPHLAPAAQGGLLMSRIQRLVRPRRQSLSWKLALPILGLSAACMTAFAQGHVAGIVAKDEEPARISVRAGQDTHYAVVGDKGDDSIKFTGHYDQLEDITRLRRELGDNFIWFRRDGRDYVIRDPALVRQARQAWQPTEPVGNRMGALGDQMEVHGEKMEAIGARMERQTAGSEPISTEMEKLGEQMGALGERMEPLTRAMLRTDDDAERDRLHAEIDSVSAQMETLGRRMETLGAQLEAVHAPMDALGKEMELAGKPMEDLGAQMEALGKQMEVLSDAANRETLSLIDQALRDGKAERIERL</sequence>
<feature type="transmembrane region" description="Helical" evidence="1">
    <location>
        <begin position="12"/>
        <end position="36"/>
    </location>
</feature>
<organism evidence="3 4">
    <name type="scientific">Arenimonas terrae</name>
    <dbReference type="NCBI Taxonomy" id="2546226"/>
    <lineage>
        <taxon>Bacteria</taxon>
        <taxon>Pseudomonadati</taxon>
        <taxon>Pseudomonadota</taxon>
        <taxon>Gammaproteobacteria</taxon>
        <taxon>Lysobacterales</taxon>
        <taxon>Lysobacteraceae</taxon>
        <taxon>Arenimonas</taxon>
    </lineage>
</organism>
<dbReference type="PANTHER" id="PTHR34978">
    <property type="entry name" value="POSSIBLE SENSOR-TRANSDUCER PROTEIN BLAR"/>
    <property type="match status" value="1"/>
</dbReference>
<dbReference type="AlphaFoldDB" id="A0A5C4RWU3"/>
<evidence type="ECO:0000313" key="4">
    <source>
        <dbReference type="Proteomes" id="UP000305760"/>
    </source>
</evidence>
<keyword evidence="4" id="KW-1185">Reference proteome</keyword>
<dbReference type="EMBL" id="SMDR01000001">
    <property type="protein sequence ID" value="TNJ35670.1"/>
    <property type="molecule type" value="Genomic_DNA"/>
</dbReference>
<accession>A0A5C4RWU3</accession>
<feature type="transmembrane region" description="Helical" evidence="1">
    <location>
        <begin position="112"/>
        <end position="138"/>
    </location>
</feature>
<dbReference type="CDD" id="cd07341">
    <property type="entry name" value="M56_BlaR1_MecR1_like"/>
    <property type="match status" value="1"/>
</dbReference>
<dbReference type="RefSeq" id="WP_139447343.1">
    <property type="nucleotide sequence ID" value="NZ_SMDR01000001.1"/>
</dbReference>
<dbReference type="InterPro" id="IPR008756">
    <property type="entry name" value="Peptidase_M56"/>
</dbReference>
<dbReference type="Proteomes" id="UP000305760">
    <property type="component" value="Unassembled WGS sequence"/>
</dbReference>
<keyword evidence="1" id="KW-1133">Transmembrane helix</keyword>
<name>A0A5C4RWU3_9GAMM</name>
<dbReference type="Gene3D" id="1.10.287.1490">
    <property type="match status" value="1"/>
</dbReference>
<reference evidence="3 4" key="1">
    <citation type="submission" date="2019-03" db="EMBL/GenBank/DDBJ databases">
        <title>Arenimonas daejeonensis sp. nov., isolated from compost.</title>
        <authorList>
            <person name="Jeon C.O."/>
        </authorList>
    </citation>
    <scope>NUCLEOTIDE SEQUENCE [LARGE SCALE GENOMIC DNA]</scope>
    <source>
        <strain evidence="3 4">R29</strain>
    </source>
</reference>
<evidence type="ECO:0000256" key="1">
    <source>
        <dbReference type="SAM" id="Phobius"/>
    </source>
</evidence>